<dbReference type="EMBL" id="JACLQD010000002">
    <property type="protein sequence ID" value="MBC2835407.1"/>
    <property type="molecule type" value="Genomic_DNA"/>
</dbReference>
<accession>A0A842I7R2</accession>
<dbReference type="GO" id="GO:0003677">
    <property type="term" value="F:DNA binding"/>
    <property type="evidence" value="ECO:0007669"/>
    <property type="project" value="UniProtKB-KW"/>
</dbReference>
<organism evidence="2 3">
    <name type="scientific">Paragemmobacter straminiformis</name>
    <dbReference type="NCBI Taxonomy" id="2045119"/>
    <lineage>
        <taxon>Bacteria</taxon>
        <taxon>Pseudomonadati</taxon>
        <taxon>Pseudomonadota</taxon>
        <taxon>Alphaproteobacteria</taxon>
        <taxon>Rhodobacterales</taxon>
        <taxon>Paracoccaceae</taxon>
        <taxon>Paragemmobacter</taxon>
    </lineage>
</organism>
<name>A0A842I7R2_9RHOB</name>
<dbReference type="Proteomes" id="UP000555411">
    <property type="component" value="Unassembled WGS sequence"/>
</dbReference>
<dbReference type="Gene3D" id="1.10.10.10">
    <property type="entry name" value="Winged helix-like DNA-binding domain superfamily/Winged helix DNA-binding domain"/>
    <property type="match status" value="1"/>
</dbReference>
<dbReference type="PANTHER" id="PTHR33221:SF4">
    <property type="entry name" value="HTH-TYPE TRANSCRIPTIONAL REPRESSOR NSRR"/>
    <property type="match status" value="1"/>
</dbReference>
<keyword evidence="1" id="KW-0238">DNA-binding</keyword>
<reference evidence="2 3" key="1">
    <citation type="journal article" date="2017" name="Int. J. Syst. Evol. Microbiol.">
        <title>Gemmobacter straminiformis sp. nov., isolated from an artificial fountain.</title>
        <authorList>
            <person name="Kang J.Y."/>
            <person name="Kim M.J."/>
            <person name="Chun J."/>
            <person name="Son K.P."/>
            <person name="Jahng K.Y."/>
        </authorList>
    </citation>
    <scope>NUCLEOTIDE SEQUENCE [LARGE SCALE GENOMIC DNA]</scope>
    <source>
        <strain evidence="2 3">CAM-8</strain>
    </source>
</reference>
<dbReference type="Pfam" id="PF02082">
    <property type="entry name" value="Rrf2"/>
    <property type="match status" value="1"/>
</dbReference>
<dbReference type="GO" id="GO:0003700">
    <property type="term" value="F:DNA-binding transcription factor activity"/>
    <property type="evidence" value="ECO:0007669"/>
    <property type="project" value="TreeGrafter"/>
</dbReference>
<dbReference type="NCBIfam" id="TIGR00738">
    <property type="entry name" value="rrf2_super"/>
    <property type="match status" value="1"/>
</dbReference>
<dbReference type="InterPro" id="IPR000944">
    <property type="entry name" value="Tscrpt_reg_Rrf2"/>
</dbReference>
<comment type="caution">
    <text evidence="2">The sequence shown here is derived from an EMBL/GenBank/DDBJ whole genome shotgun (WGS) entry which is preliminary data.</text>
</comment>
<dbReference type="GO" id="GO:0005829">
    <property type="term" value="C:cytosol"/>
    <property type="evidence" value="ECO:0007669"/>
    <property type="project" value="TreeGrafter"/>
</dbReference>
<dbReference type="RefSeq" id="WP_185797014.1">
    <property type="nucleotide sequence ID" value="NZ_JACLQD010000002.1"/>
</dbReference>
<dbReference type="SUPFAM" id="SSF46785">
    <property type="entry name" value="Winged helix' DNA-binding domain"/>
    <property type="match status" value="1"/>
</dbReference>
<proteinExistence type="predicted"/>
<sequence>MRLTTRTNLAMRTLMYCAVNKGRIVRKQEVADACNASENHLAQVIHLLAQRGFLKTVRGRSGGLTLGRAADDIRVGEVFRSFEACLPFAECFSAEENSCPLSAACALKGVLTGALAAFYAALDKVTVAELVNGNSQLHALLKAA</sequence>
<evidence type="ECO:0000256" key="1">
    <source>
        <dbReference type="ARBA" id="ARBA00023125"/>
    </source>
</evidence>
<dbReference type="PANTHER" id="PTHR33221">
    <property type="entry name" value="WINGED HELIX-TURN-HELIX TRANSCRIPTIONAL REGULATOR, RRF2 FAMILY"/>
    <property type="match status" value="1"/>
</dbReference>
<dbReference type="InterPro" id="IPR036390">
    <property type="entry name" value="WH_DNA-bd_sf"/>
</dbReference>
<dbReference type="AlphaFoldDB" id="A0A842I7R2"/>
<keyword evidence="3" id="KW-1185">Reference proteome</keyword>
<dbReference type="InterPro" id="IPR036388">
    <property type="entry name" value="WH-like_DNA-bd_sf"/>
</dbReference>
<gene>
    <name evidence="2" type="ORF">H7F16_07795</name>
</gene>
<dbReference type="PROSITE" id="PS51197">
    <property type="entry name" value="HTH_RRF2_2"/>
    <property type="match status" value="1"/>
</dbReference>
<protein>
    <submittedName>
        <fullName evidence="2">Rrf2 family transcriptional regulator</fullName>
    </submittedName>
</protein>
<evidence type="ECO:0000313" key="2">
    <source>
        <dbReference type="EMBL" id="MBC2835407.1"/>
    </source>
</evidence>
<evidence type="ECO:0000313" key="3">
    <source>
        <dbReference type="Proteomes" id="UP000555411"/>
    </source>
</evidence>